<dbReference type="InterPro" id="IPR007048">
    <property type="entry name" value="IraD/Gp25-like"/>
</dbReference>
<evidence type="ECO:0000313" key="3">
    <source>
        <dbReference type="Proteomes" id="UP000434580"/>
    </source>
</evidence>
<dbReference type="OrthoDB" id="9802846at2"/>
<evidence type="ECO:0000313" key="2">
    <source>
        <dbReference type="EMBL" id="CAA0111762.1"/>
    </source>
</evidence>
<dbReference type="Pfam" id="PF04965">
    <property type="entry name" value="GPW_gp25"/>
    <property type="match status" value="1"/>
</dbReference>
<protein>
    <recommendedName>
        <fullName evidence="1">IraD/Gp25-like domain-containing protein</fullName>
    </recommendedName>
</protein>
<proteinExistence type="predicted"/>
<dbReference type="EMBL" id="CACSII010000016">
    <property type="protein sequence ID" value="CAA0111762.1"/>
    <property type="molecule type" value="Genomic_DNA"/>
</dbReference>
<organism evidence="2 3">
    <name type="scientific">BD1-7 clade bacterium</name>
    <dbReference type="NCBI Taxonomy" id="2029982"/>
    <lineage>
        <taxon>Bacteria</taxon>
        <taxon>Pseudomonadati</taxon>
        <taxon>Pseudomonadota</taxon>
        <taxon>Gammaproteobacteria</taxon>
        <taxon>Cellvibrionales</taxon>
        <taxon>Spongiibacteraceae</taxon>
        <taxon>BD1-7 clade</taxon>
    </lineage>
</organism>
<name>A0A5S9Q2F1_9GAMM</name>
<reference evidence="2 3" key="1">
    <citation type="submission" date="2019-11" db="EMBL/GenBank/DDBJ databases">
        <authorList>
            <person name="Holert J."/>
        </authorList>
    </citation>
    <scope>NUCLEOTIDE SEQUENCE [LARGE SCALE GENOMIC DNA]</scope>
    <source>
        <strain evidence="2">BC5_2</strain>
    </source>
</reference>
<sequence>MNVNTGQAITGSDHLRQSIQDILTTPIGTRVMRRDYGSDLFELLDAPANEQTIIDVYAATADAIAKQEPRYQLARVQAYQSEQSGRYVLDLEGIDLTTGQALPLEGIQL</sequence>
<dbReference type="Gene3D" id="3.10.450.40">
    <property type="match status" value="1"/>
</dbReference>
<gene>
    <name evidence="2" type="ORF">DPBNPPHM_01521</name>
</gene>
<evidence type="ECO:0000259" key="1">
    <source>
        <dbReference type="Pfam" id="PF04965"/>
    </source>
</evidence>
<accession>A0A5S9Q2F1</accession>
<dbReference type="Proteomes" id="UP000434580">
    <property type="component" value="Unassembled WGS sequence"/>
</dbReference>
<dbReference type="SUPFAM" id="SSF160719">
    <property type="entry name" value="gpW/gp25-like"/>
    <property type="match status" value="1"/>
</dbReference>
<dbReference type="AlphaFoldDB" id="A0A5S9Q2F1"/>
<feature type="domain" description="IraD/Gp25-like" evidence="1">
    <location>
        <begin position="12"/>
        <end position="84"/>
    </location>
</feature>